<dbReference type="InterPro" id="IPR011598">
    <property type="entry name" value="bHLH_dom"/>
</dbReference>
<dbReference type="Pfam" id="PF00010">
    <property type="entry name" value="HLH"/>
    <property type="match status" value="1"/>
</dbReference>
<dbReference type="FunFam" id="4.10.280.10:FF:000105">
    <property type="entry name" value="Rtg3p"/>
    <property type="match status" value="1"/>
</dbReference>
<dbReference type="SMART" id="SM00353">
    <property type="entry name" value="HLH"/>
    <property type="match status" value="1"/>
</dbReference>
<feature type="region of interest" description="Disordered" evidence="6">
    <location>
        <begin position="295"/>
        <end position="385"/>
    </location>
</feature>
<keyword evidence="2" id="KW-0805">Transcription regulation</keyword>
<feature type="compositionally biased region" description="Basic and acidic residues" evidence="6">
    <location>
        <begin position="1"/>
        <end position="17"/>
    </location>
</feature>
<evidence type="ECO:0000256" key="4">
    <source>
        <dbReference type="ARBA" id="ARBA00023163"/>
    </source>
</evidence>
<evidence type="ECO:0000256" key="3">
    <source>
        <dbReference type="ARBA" id="ARBA00023125"/>
    </source>
</evidence>
<gene>
    <name evidence="8" type="ORF">KGF57_003685</name>
</gene>
<organism evidence="8 9">
    <name type="scientific">Candida theae</name>
    <dbReference type="NCBI Taxonomy" id="1198502"/>
    <lineage>
        <taxon>Eukaryota</taxon>
        <taxon>Fungi</taxon>
        <taxon>Dikarya</taxon>
        <taxon>Ascomycota</taxon>
        <taxon>Saccharomycotina</taxon>
        <taxon>Pichiomycetes</taxon>
        <taxon>Debaryomycetaceae</taxon>
        <taxon>Candida/Lodderomyces clade</taxon>
        <taxon>Candida</taxon>
    </lineage>
</organism>
<evidence type="ECO:0000256" key="6">
    <source>
        <dbReference type="SAM" id="MobiDB-lite"/>
    </source>
</evidence>
<dbReference type="GO" id="GO:0000978">
    <property type="term" value="F:RNA polymerase II cis-regulatory region sequence-specific DNA binding"/>
    <property type="evidence" value="ECO:0007669"/>
    <property type="project" value="TreeGrafter"/>
</dbReference>
<name>A0AAD5BD95_9ASCO</name>
<feature type="compositionally biased region" description="Low complexity" evidence="6">
    <location>
        <begin position="300"/>
        <end position="322"/>
    </location>
</feature>
<feature type="compositionally biased region" description="Polar residues" evidence="6">
    <location>
        <begin position="130"/>
        <end position="146"/>
    </location>
</feature>
<dbReference type="GO" id="GO:0005634">
    <property type="term" value="C:nucleus"/>
    <property type="evidence" value="ECO:0007669"/>
    <property type="project" value="UniProtKB-SubCell"/>
</dbReference>
<keyword evidence="5" id="KW-0539">Nucleus</keyword>
<dbReference type="RefSeq" id="XP_051607895.1">
    <property type="nucleotide sequence ID" value="XM_051753129.1"/>
</dbReference>
<evidence type="ECO:0000313" key="9">
    <source>
        <dbReference type="Proteomes" id="UP001204833"/>
    </source>
</evidence>
<protein>
    <submittedName>
        <fullName evidence="8">RTG3</fullName>
    </submittedName>
</protein>
<evidence type="ECO:0000313" key="8">
    <source>
        <dbReference type="EMBL" id="KAI5955552.1"/>
    </source>
</evidence>
<evidence type="ECO:0000256" key="5">
    <source>
        <dbReference type="ARBA" id="ARBA00023242"/>
    </source>
</evidence>
<dbReference type="PANTHER" id="PTHR45776:SF2">
    <property type="entry name" value="MIP04163P"/>
    <property type="match status" value="1"/>
</dbReference>
<feature type="compositionally biased region" description="Polar residues" evidence="6">
    <location>
        <begin position="323"/>
        <end position="339"/>
    </location>
</feature>
<dbReference type="EMBL" id="JAIHNG010000130">
    <property type="protein sequence ID" value="KAI5955552.1"/>
    <property type="molecule type" value="Genomic_DNA"/>
</dbReference>
<feature type="domain" description="BHLH" evidence="7">
    <location>
        <begin position="388"/>
        <end position="471"/>
    </location>
</feature>
<dbReference type="InterPro" id="IPR036638">
    <property type="entry name" value="HLH_DNA-bd_sf"/>
</dbReference>
<dbReference type="CDD" id="cd11387">
    <property type="entry name" value="bHLHzip_USF_MITF"/>
    <property type="match status" value="1"/>
</dbReference>
<comment type="subcellular location">
    <subcellularLocation>
        <location evidence="1">Nucleus</location>
    </subcellularLocation>
</comment>
<feature type="compositionally biased region" description="Polar residues" evidence="6">
    <location>
        <begin position="18"/>
        <end position="38"/>
    </location>
</feature>
<reference evidence="8 9" key="1">
    <citation type="journal article" date="2022" name="DNA Res.">
        <title>Genome analysis of five recently described species of the CUG-Ser clade uncovers Candida theae as a new hybrid lineage with pathogenic potential in the Candida parapsilosis species complex.</title>
        <authorList>
            <person name="Mixao V."/>
            <person name="Del Olmo V."/>
            <person name="Hegedusova E."/>
            <person name="Saus E."/>
            <person name="Pryszcz L."/>
            <person name="Cillingova A."/>
            <person name="Nosek J."/>
            <person name="Gabaldon T."/>
        </authorList>
    </citation>
    <scope>NUCLEOTIDE SEQUENCE [LARGE SCALE GENOMIC DNA]</scope>
    <source>
        <strain evidence="8 9">CBS 12239</strain>
    </source>
</reference>
<dbReference type="AlphaFoldDB" id="A0AAD5BD95"/>
<feature type="region of interest" description="Disordered" evidence="6">
    <location>
        <begin position="104"/>
        <end position="148"/>
    </location>
</feature>
<evidence type="ECO:0000256" key="1">
    <source>
        <dbReference type="ARBA" id="ARBA00004123"/>
    </source>
</evidence>
<dbReference type="GO" id="GO:0046983">
    <property type="term" value="F:protein dimerization activity"/>
    <property type="evidence" value="ECO:0007669"/>
    <property type="project" value="InterPro"/>
</dbReference>
<feature type="region of interest" description="Disordered" evidence="6">
    <location>
        <begin position="244"/>
        <end position="273"/>
    </location>
</feature>
<evidence type="ECO:0000256" key="2">
    <source>
        <dbReference type="ARBA" id="ARBA00023015"/>
    </source>
</evidence>
<proteinExistence type="predicted"/>
<feature type="compositionally biased region" description="Low complexity" evidence="6">
    <location>
        <begin position="108"/>
        <end position="125"/>
    </location>
</feature>
<feature type="compositionally biased region" description="Polar residues" evidence="6">
    <location>
        <begin position="346"/>
        <end position="367"/>
    </location>
</feature>
<comment type="caution">
    <text evidence="8">The sequence shown here is derived from an EMBL/GenBank/DDBJ whole genome shotgun (WGS) entry which is preliminary data.</text>
</comment>
<dbReference type="Gene3D" id="4.10.280.10">
    <property type="entry name" value="Helix-loop-helix DNA-binding domain"/>
    <property type="match status" value="1"/>
</dbReference>
<sequence>MEDFLKDSPSDISKPSEEFNNFNYTTQDTEDNSQSLNLNLDPLGESGEQQDYSLDLTNNYDENYRNDTSRNYFSSGSNINSNTPGSGFNSNTLLSGSDYLSPMGFTYNQQGSQSQSQSTVNNQFQPGHQRMNSEPFSGSNPGSFTSEPFLDDVAFSQAILGPQLNVPQQGTDNLSPQSFSPQLQSAQPFAANSANLDELISPGNNYEESAFLNPQYFSPPDRQGNHFNSLRSIAEDAFDNNSGDIFSPELSRHGSISGPSYGQGANIPQTDSYLSPQLNATSYVSPDFNDVSYLNSPPVSHNYNNYSNNNNNNNNNNSSSHNRSMSLTVPSQNMSSSIPNHPIRQDNWNSLSPPVTSQSAVLSTSVPSGKPDASVPTKQLSKEEKLKRRREFHNAVERRRRDLIKERIRELGIIVPPSLLNPQLSAVSALQQKSNINSSDLNDLISSIKVKETKPNKSTILGKSVEYINHLNYVLKQQEIARRQLTDEIQQLEQSNF</sequence>
<accession>A0AAD5BD95</accession>
<evidence type="ECO:0000259" key="7">
    <source>
        <dbReference type="PROSITE" id="PS50888"/>
    </source>
</evidence>
<feature type="region of interest" description="Disordered" evidence="6">
    <location>
        <begin position="1"/>
        <end position="50"/>
    </location>
</feature>
<keyword evidence="4" id="KW-0804">Transcription</keyword>
<dbReference type="GeneID" id="76151743"/>
<keyword evidence="9" id="KW-1185">Reference proteome</keyword>
<dbReference type="GO" id="GO:0000981">
    <property type="term" value="F:DNA-binding transcription factor activity, RNA polymerase II-specific"/>
    <property type="evidence" value="ECO:0007669"/>
    <property type="project" value="TreeGrafter"/>
</dbReference>
<keyword evidence="3" id="KW-0238">DNA-binding</keyword>
<dbReference type="PANTHER" id="PTHR45776">
    <property type="entry name" value="MIP04163P"/>
    <property type="match status" value="1"/>
</dbReference>
<dbReference type="SUPFAM" id="SSF47459">
    <property type="entry name" value="HLH, helix-loop-helix DNA-binding domain"/>
    <property type="match status" value="1"/>
</dbReference>
<dbReference type="Proteomes" id="UP001204833">
    <property type="component" value="Unassembled WGS sequence"/>
</dbReference>
<dbReference type="PROSITE" id="PS50888">
    <property type="entry name" value="BHLH"/>
    <property type="match status" value="1"/>
</dbReference>